<keyword evidence="4 6" id="KW-1133">Transmembrane helix</keyword>
<evidence type="ECO:0000256" key="1">
    <source>
        <dbReference type="ARBA" id="ARBA00004651"/>
    </source>
</evidence>
<evidence type="ECO:0000259" key="7">
    <source>
        <dbReference type="Pfam" id="PF00482"/>
    </source>
</evidence>
<evidence type="ECO:0000256" key="6">
    <source>
        <dbReference type="SAM" id="Phobius"/>
    </source>
</evidence>
<evidence type="ECO:0000256" key="4">
    <source>
        <dbReference type="ARBA" id="ARBA00022989"/>
    </source>
</evidence>
<dbReference type="InterPro" id="IPR018076">
    <property type="entry name" value="T2SS_GspF_dom"/>
</dbReference>
<accession>A0A192D0P3</accession>
<reference evidence="8 9" key="1">
    <citation type="submission" date="2016-05" db="EMBL/GenBank/DDBJ databases">
        <title>Compelete Genome Sequence of Bacteriochlorophyll-Synthesizing Bacterium Porphyrobacter neustonensis DSM 9434.</title>
        <authorList>
            <person name="Shi X.-L."/>
            <person name="Wu Y.-H."/>
            <person name="Cheng H."/>
            <person name="Xu L."/>
            <person name="Zhang X.-Q."/>
            <person name="Wang C.-S."/>
            <person name="Xu X.-W."/>
        </authorList>
    </citation>
    <scope>NUCLEOTIDE SEQUENCE [LARGE SCALE GENOMIC DNA]</scope>
    <source>
        <strain evidence="8 9">DSM 9434</strain>
    </source>
</reference>
<dbReference type="PANTHER" id="PTHR35007:SF2">
    <property type="entry name" value="PILUS ASSEMBLE PROTEIN"/>
    <property type="match status" value="1"/>
</dbReference>
<dbReference type="EMBL" id="CP016033">
    <property type="protein sequence ID" value="ANK12078.1"/>
    <property type="molecule type" value="Genomic_DNA"/>
</dbReference>
<dbReference type="PANTHER" id="PTHR35007">
    <property type="entry name" value="INTEGRAL MEMBRANE PROTEIN-RELATED"/>
    <property type="match status" value="1"/>
</dbReference>
<sequence>MVDLISLNPVVRIAVLVILFAGSTFAFSRLLQFIIDRMELRRRVQSIGSSGIAIQTGGGSIQNRDESAWAQLAHALEKAGLNLVDTKGDKLRQRMIAAGFREPSAPKIFTMVRLALVILLPGSYLLLSAFSGEETSVLKLYAYSTGLAALGLYMPNLLIQARIDRRQEAIELGFPDCLDLMLVCVEAGLGLEAAMNRVGREMMRSHPQIAELLSTATLQMRAGAPRDEALRMMGVMSGVDNVRSFSALLIQSDKMGTSLGDSLRIYSAEMREKRKMRAEEKAHRLPVLISIPLVVFMLPTMISVVMLPGIVRIVRNFL</sequence>
<keyword evidence="2" id="KW-1003">Cell membrane</keyword>
<dbReference type="STRING" id="1112.A9D12_03040"/>
<evidence type="ECO:0000256" key="2">
    <source>
        <dbReference type="ARBA" id="ARBA00022475"/>
    </source>
</evidence>
<feature type="transmembrane region" description="Helical" evidence="6">
    <location>
        <begin position="12"/>
        <end position="35"/>
    </location>
</feature>
<evidence type="ECO:0000313" key="8">
    <source>
        <dbReference type="EMBL" id="ANK12078.1"/>
    </source>
</evidence>
<feature type="transmembrane region" description="Helical" evidence="6">
    <location>
        <begin position="285"/>
        <end position="311"/>
    </location>
</feature>
<feature type="transmembrane region" description="Helical" evidence="6">
    <location>
        <begin position="108"/>
        <end position="128"/>
    </location>
</feature>
<dbReference type="Proteomes" id="UP000078263">
    <property type="component" value="Chromosome"/>
</dbReference>
<dbReference type="OrthoDB" id="9810662at2"/>
<dbReference type="GO" id="GO:0005886">
    <property type="term" value="C:plasma membrane"/>
    <property type="evidence" value="ECO:0007669"/>
    <property type="project" value="UniProtKB-SubCell"/>
</dbReference>
<dbReference type="KEGG" id="pns:A9D12_03040"/>
<feature type="domain" description="Type II secretion system protein GspF" evidence="7">
    <location>
        <begin position="178"/>
        <end position="306"/>
    </location>
</feature>
<dbReference type="AlphaFoldDB" id="A0A192D0P3"/>
<dbReference type="Pfam" id="PF00482">
    <property type="entry name" value="T2SSF"/>
    <property type="match status" value="1"/>
</dbReference>
<evidence type="ECO:0000313" key="9">
    <source>
        <dbReference type="Proteomes" id="UP000078263"/>
    </source>
</evidence>
<protein>
    <submittedName>
        <fullName evidence="8">Secretion system protein</fullName>
    </submittedName>
</protein>
<keyword evidence="9" id="KW-1185">Reference proteome</keyword>
<evidence type="ECO:0000256" key="3">
    <source>
        <dbReference type="ARBA" id="ARBA00022692"/>
    </source>
</evidence>
<dbReference type="RefSeq" id="WP_068349673.1">
    <property type="nucleotide sequence ID" value="NZ_CP016033.1"/>
</dbReference>
<gene>
    <name evidence="8" type="ORF">A9D12_03040</name>
</gene>
<keyword evidence="3 6" id="KW-0812">Transmembrane</keyword>
<organism evidence="8 9">
    <name type="scientific">Erythrobacter neustonensis</name>
    <dbReference type="NCBI Taxonomy" id="1112"/>
    <lineage>
        <taxon>Bacteria</taxon>
        <taxon>Pseudomonadati</taxon>
        <taxon>Pseudomonadota</taxon>
        <taxon>Alphaproteobacteria</taxon>
        <taxon>Sphingomonadales</taxon>
        <taxon>Erythrobacteraceae</taxon>
        <taxon>Erythrobacter/Porphyrobacter group</taxon>
        <taxon>Erythrobacter</taxon>
    </lineage>
</organism>
<evidence type="ECO:0000256" key="5">
    <source>
        <dbReference type="ARBA" id="ARBA00023136"/>
    </source>
</evidence>
<feature type="transmembrane region" description="Helical" evidence="6">
    <location>
        <begin position="140"/>
        <end position="159"/>
    </location>
</feature>
<proteinExistence type="predicted"/>
<keyword evidence="5 6" id="KW-0472">Membrane</keyword>
<comment type="subcellular location">
    <subcellularLocation>
        <location evidence="1">Cell membrane</location>
        <topology evidence="1">Multi-pass membrane protein</topology>
    </subcellularLocation>
</comment>
<name>A0A192D0P3_9SPHN</name>